<evidence type="ECO:0000313" key="4">
    <source>
        <dbReference type="Proteomes" id="UP000260812"/>
    </source>
</evidence>
<evidence type="ECO:0000259" key="2">
    <source>
        <dbReference type="PROSITE" id="PS51462"/>
    </source>
</evidence>
<keyword evidence="4" id="KW-1185">Reference proteome</keyword>
<accession>A0A3E3I8P6</accession>
<dbReference type="Pfam" id="PF00293">
    <property type="entry name" value="NUDIX"/>
    <property type="match status" value="1"/>
</dbReference>
<dbReference type="PROSITE" id="PS00893">
    <property type="entry name" value="NUDIX_BOX"/>
    <property type="match status" value="1"/>
</dbReference>
<gene>
    <name evidence="3" type="ORF">DXC51_05665</name>
</gene>
<dbReference type="SUPFAM" id="SSF55811">
    <property type="entry name" value="Nudix"/>
    <property type="match status" value="1"/>
</dbReference>
<protein>
    <submittedName>
        <fullName evidence="3">NUDIX domain-containing protein</fullName>
    </submittedName>
</protein>
<evidence type="ECO:0000256" key="1">
    <source>
        <dbReference type="ARBA" id="ARBA00022801"/>
    </source>
</evidence>
<dbReference type="GO" id="GO:0006167">
    <property type="term" value="P:AMP biosynthetic process"/>
    <property type="evidence" value="ECO:0007669"/>
    <property type="project" value="TreeGrafter"/>
</dbReference>
<dbReference type="InterPro" id="IPR000086">
    <property type="entry name" value="NUDIX_hydrolase_dom"/>
</dbReference>
<dbReference type="PANTHER" id="PTHR21340:SF0">
    <property type="entry name" value="BIS(5'-NUCLEOSYL)-TETRAPHOSPHATASE [ASYMMETRICAL]"/>
    <property type="match status" value="1"/>
</dbReference>
<dbReference type="InterPro" id="IPR020084">
    <property type="entry name" value="NUDIX_hydrolase_CS"/>
</dbReference>
<dbReference type="EMBL" id="QVLV01000003">
    <property type="protein sequence ID" value="RGE63448.1"/>
    <property type="molecule type" value="Genomic_DNA"/>
</dbReference>
<dbReference type="InterPro" id="IPR015797">
    <property type="entry name" value="NUDIX_hydrolase-like_dom_sf"/>
</dbReference>
<sequence length="167" mass="19600">MGISYSKNFREGIHMARQPKQVHIYLYRKKENHYEYAILQREDMPFCWQGICGGLEDNETEAEGARREIMEEAGVMENLPLYPLESASSLPANIFDKETQELWGKNVVVVPMIFFAMPFDGTVKLSEEHTDIKWLPYEEAYELVYFMDQKIALYELNEKLLRGILLH</sequence>
<dbReference type="PANTHER" id="PTHR21340">
    <property type="entry name" value="DIADENOSINE 5,5-P1,P4-TETRAPHOSPHATE PYROPHOSPHOHYDROLASE MUTT"/>
    <property type="match status" value="1"/>
</dbReference>
<proteinExistence type="predicted"/>
<dbReference type="PROSITE" id="PS51462">
    <property type="entry name" value="NUDIX"/>
    <property type="match status" value="1"/>
</dbReference>
<keyword evidence="1" id="KW-0378">Hydrolase</keyword>
<reference evidence="3" key="1">
    <citation type="submission" date="2018-08" db="EMBL/GenBank/DDBJ databases">
        <title>A genome reference for cultivated species of the human gut microbiota.</title>
        <authorList>
            <person name="Zou Y."/>
            <person name="Xue W."/>
            <person name="Luo G."/>
        </authorList>
    </citation>
    <scope>NUCLEOTIDE SEQUENCE [LARGE SCALE GENOMIC DNA]</scope>
    <source>
        <strain evidence="3">TF05-5AC</strain>
    </source>
</reference>
<dbReference type="GO" id="GO:0006754">
    <property type="term" value="P:ATP biosynthetic process"/>
    <property type="evidence" value="ECO:0007669"/>
    <property type="project" value="TreeGrafter"/>
</dbReference>
<dbReference type="AlphaFoldDB" id="A0A3E3I8P6"/>
<evidence type="ECO:0000313" key="3">
    <source>
        <dbReference type="EMBL" id="RGE63448.1"/>
    </source>
</evidence>
<name>A0A3E3I8P6_9FIRM</name>
<dbReference type="GO" id="GO:0004081">
    <property type="term" value="F:bis(5'-nucleosyl)-tetraphosphatase (asymmetrical) activity"/>
    <property type="evidence" value="ECO:0007669"/>
    <property type="project" value="TreeGrafter"/>
</dbReference>
<comment type="caution">
    <text evidence="3">The sequence shown here is derived from an EMBL/GenBank/DDBJ whole genome shotgun (WGS) entry which is preliminary data.</text>
</comment>
<feature type="domain" description="Nudix hydrolase" evidence="2">
    <location>
        <begin position="17"/>
        <end position="157"/>
    </location>
</feature>
<dbReference type="Gene3D" id="3.90.79.10">
    <property type="entry name" value="Nucleoside Triphosphate Pyrophosphohydrolase"/>
    <property type="match status" value="1"/>
</dbReference>
<dbReference type="InterPro" id="IPR051325">
    <property type="entry name" value="Nudix_hydrolase_domain"/>
</dbReference>
<organism evidence="3 4">
    <name type="scientific">Eisenbergiella massiliensis</name>
    <dbReference type="NCBI Taxonomy" id="1720294"/>
    <lineage>
        <taxon>Bacteria</taxon>
        <taxon>Bacillati</taxon>
        <taxon>Bacillota</taxon>
        <taxon>Clostridia</taxon>
        <taxon>Lachnospirales</taxon>
        <taxon>Lachnospiraceae</taxon>
        <taxon>Eisenbergiella</taxon>
    </lineage>
</organism>
<dbReference type="Proteomes" id="UP000260812">
    <property type="component" value="Unassembled WGS sequence"/>
</dbReference>